<protein>
    <submittedName>
        <fullName evidence="2">Phosphopantetheine adenylyltransferase</fullName>
    </submittedName>
</protein>
<gene>
    <name evidence="2" type="ORF">ACFOW3_09150</name>
</gene>
<organism evidence="2 3">
    <name type="scientific">Acidovorax facilis</name>
    <dbReference type="NCBI Taxonomy" id="12917"/>
    <lineage>
        <taxon>Bacteria</taxon>
        <taxon>Pseudomonadati</taxon>
        <taxon>Pseudomonadota</taxon>
        <taxon>Betaproteobacteria</taxon>
        <taxon>Burkholderiales</taxon>
        <taxon>Comamonadaceae</taxon>
        <taxon>Acidovorax</taxon>
    </lineage>
</organism>
<evidence type="ECO:0000313" key="3">
    <source>
        <dbReference type="Proteomes" id="UP001595693"/>
    </source>
</evidence>
<keyword evidence="2" id="KW-0808">Transferase</keyword>
<feature type="transmembrane region" description="Helical" evidence="1">
    <location>
        <begin position="90"/>
        <end position="114"/>
    </location>
</feature>
<keyword evidence="1" id="KW-0812">Transmembrane</keyword>
<sequence>MILVLVAVVHALPLVGVLGAGKLAQLYGTPVQDPGVELLLRHRAVLFGLLAAFMGYAALRPELHRLGLVAGLVSVVSFLLLSWLQRGSALSAPLVTVVRVDGVALALLVVGLALHLRRSH</sequence>
<proteinExistence type="predicted"/>
<reference evidence="3" key="1">
    <citation type="journal article" date="2019" name="Int. J. Syst. Evol. Microbiol.">
        <title>The Global Catalogue of Microorganisms (GCM) 10K type strain sequencing project: providing services to taxonomists for standard genome sequencing and annotation.</title>
        <authorList>
            <consortium name="The Broad Institute Genomics Platform"/>
            <consortium name="The Broad Institute Genome Sequencing Center for Infectious Disease"/>
            <person name="Wu L."/>
            <person name="Ma J."/>
        </authorList>
    </citation>
    <scope>NUCLEOTIDE SEQUENCE [LARGE SCALE GENOMIC DNA]</scope>
    <source>
        <strain evidence="3">CCUG 2113</strain>
    </source>
</reference>
<evidence type="ECO:0000313" key="2">
    <source>
        <dbReference type="EMBL" id="MFC3934793.1"/>
    </source>
</evidence>
<evidence type="ECO:0000256" key="1">
    <source>
        <dbReference type="SAM" id="Phobius"/>
    </source>
</evidence>
<dbReference type="EMBL" id="JBHSAJ010000024">
    <property type="protein sequence ID" value="MFC3934793.1"/>
    <property type="molecule type" value="Genomic_DNA"/>
</dbReference>
<keyword evidence="2" id="KW-0548">Nucleotidyltransferase</keyword>
<feature type="transmembrane region" description="Helical" evidence="1">
    <location>
        <begin position="43"/>
        <end position="59"/>
    </location>
</feature>
<name>A0ABV8D958_9BURK</name>
<dbReference type="GO" id="GO:0016779">
    <property type="term" value="F:nucleotidyltransferase activity"/>
    <property type="evidence" value="ECO:0007669"/>
    <property type="project" value="UniProtKB-KW"/>
</dbReference>
<keyword evidence="3" id="KW-1185">Reference proteome</keyword>
<dbReference type="Proteomes" id="UP001595693">
    <property type="component" value="Unassembled WGS sequence"/>
</dbReference>
<accession>A0ABV8D958</accession>
<feature type="transmembrane region" description="Helical" evidence="1">
    <location>
        <begin position="66"/>
        <end position="84"/>
    </location>
</feature>
<dbReference type="RefSeq" id="WP_242701316.1">
    <property type="nucleotide sequence ID" value="NZ_JAMXAX010000179.1"/>
</dbReference>
<keyword evidence="1" id="KW-0472">Membrane</keyword>
<comment type="caution">
    <text evidence="2">The sequence shown here is derived from an EMBL/GenBank/DDBJ whole genome shotgun (WGS) entry which is preliminary data.</text>
</comment>
<keyword evidence="1" id="KW-1133">Transmembrane helix</keyword>